<comment type="caution">
    <text evidence="10">The sequence shown here is derived from an EMBL/GenBank/DDBJ whole genome shotgun (WGS) entry which is preliminary data.</text>
</comment>
<evidence type="ECO:0000256" key="7">
    <source>
        <dbReference type="SAM" id="MobiDB-lite"/>
    </source>
</evidence>
<evidence type="ECO:0000259" key="8">
    <source>
        <dbReference type="PROSITE" id="PS50109"/>
    </source>
</evidence>
<dbReference type="PROSITE" id="PS50109">
    <property type="entry name" value="HIS_KIN"/>
    <property type="match status" value="1"/>
</dbReference>
<reference evidence="10 11" key="1">
    <citation type="journal article" date="2014" name="Front. Microbiol.">
        <title>Population and genomic analysis of the genus Halorubrum.</title>
        <authorList>
            <person name="Fullmer M.S."/>
            <person name="Soucy S.M."/>
            <person name="Swithers K.S."/>
            <person name="Makkay A.M."/>
            <person name="Wheeler R."/>
            <person name="Ventosa A."/>
            <person name="Gogarten J.P."/>
            <person name="Papke R.T."/>
        </authorList>
    </citation>
    <scope>NUCLEOTIDE SEQUENCE [LARGE SCALE GENOMIC DNA]</scope>
    <source>
        <strain evidence="10 11">LD3</strain>
    </source>
</reference>
<sequence length="355" mass="38770">MTDDPDPATNALDRPTNASESGDPVARRFLEGVSTHAIFMLNADGNIVAWPAPATALYGHDATAVLDRHVRMLFADDEGEADSDSLPGDFFADPREESVEFEHWHRRADGSVFWGTLTLSPLRNGEFHGYAAISRDTTTAKEYERMLERQNDRLKEFTDILAHDLRNPLNVIEGSLTLYEEGGDEEHLERIGETTDRMARLVDDLLRVARQGNVVSDPEPTDVGEIVETAWRSLGGNSGAALTYEPVPSVSSDPDRLRELFENLFQNATDHGGDDAAVRVGPLDTGLFVEDDGPGIADGCEEEVFDHGFTTRDGGHGYGLSVVRTIVNAHGWDVVATEAESGGARFEITGIDFLG</sequence>
<evidence type="ECO:0000259" key="9">
    <source>
        <dbReference type="PROSITE" id="PS50113"/>
    </source>
</evidence>
<dbReference type="InterPro" id="IPR004358">
    <property type="entry name" value="Sig_transdc_His_kin-like_C"/>
</dbReference>
<dbReference type="RefSeq" id="WP_094580722.1">
    <property type="nucleotide sequence ID" value="NZ_NHOW01000229.1"/>
</dbReference>
<keyword evidence="5 10" id="KW-0418">Kinase</keyword>
<name>A0A256IK89_HALEZ</name>
<dbReference type="NCBIfam" id="TIGR00229">
    <property type="entry name" value="sensory_box"/>
    <property type="match status" value="1"/>
</dbReference>
<dbReference type="SUPFAM" id="SSF55874">
    <property type="entry name" value="ATPase domain of HSP90 chaperone/DNA topoisomerase II/histidine kinase"/>
    <property type="match status" value="1"/>
</dbReference>
<dbReference type="PANTHER" id="PTHR43711:SF1">
    <property type="entry name" value="HISTIDINE KINASE 1"/>
    <property type="match status" value="1"/>
</dbReference>
<dbReference type="InterPro" id="IPR000700">
    <property type="entry name" value="PAS-assoc_C"/>
</dbReference>
<dbReference type="SMART" id="SM00388">
    <property type="entry name" value="HisKA"/>
    <property type="match status" value="1"/>
</dbReference>
<dbReference type="Pfam" id="PF02518">
    <property type="entry name" value="HATPase_c"/>
    <property type="match status" value="1"/>
</dbReference>
<gene>
    <name evidence="10" type="ORF">DJ83_18285</name>
</gene>
<dbReference type="PRINTS" id="PR00344">
    <property type="entry name" value="BCTRLSENSOR"/>
</dbReference>
<evidence type="ECO:0000256" key="5">
    <source>
        <dbReference type="ARBA" id="ARBA00022777"/>
    </source>
</evidence>
<dbReference type="Gene3D" id="1.10.287.130">
    <property type="match status" value="1"/>
</dbReference>
<dbReference type="InterPro" id="IPR005467">
    <property type="entry name" value="His_kinase_dom"/>
</dbReference>
<dbReference type="SUPFAM" id="SSF55785">
    <property type="entry name" value="PYP-like sensor domain (PAS domain)"/>
    <property type="match status" value="1"/>
</dbReference>
<evidence type="ECO:0000256" key="2">
    <source>
        <dbReference type="ARBA" id="ARBA00012438"/>
    </source>
</evidence>
<dbReference type="Proteomes" id="UP000216409">
    <property type="component" value="Unassembled WGS sequence"/>
</dbReference>
<dbReference type="InterPro" id="IPR003594">
    <property type="entry name" value="HATPase_dom"/>
</dbReference>
<dbReference type="InterPro" id="IPR003661">
    <property type="entry name" value="HisK_dim/P_dom"/>
</dbReference>
<feature type="domain" description="Histidine kinase" evidence="8">
    <location>
        <begin position="160"/>
        <end position="349"/>
    </location>
</feature>
<feature type="domain" description="PAC" evidence="9">
    <location>
        <begin position="97"/>
        <end position="149"/>
    </location>
</feature>
<dbReference type="InterPro" id="IPR000014">
    <property type="entry name" value="PAS"/>
</dbReference>
<keyword evidence="4" id="KW-0808">Transferase</keyword>
<evidence type="ECO:0000256" key="6">
    <source>
        <dbReference type="ARBA" id="ARBA00023012"/>
    </source>
</evidence>
<dbReference type="Pfam" id="PF13426">
    <property type="entry name" value="PAS_9"/>
    <property type="match status" value="1"/>
</dbReference>
<evidence type="ECO:0000313" key="11">
    <source>
        <dbReference type="Proteomes" id="UP000216409"/>
    </source>
</evidence>
<evidence type="ECO:0000313" key="10">
    <source>
        <dbReference type="EMBL" id="OYR56934.1"/>
    </source>
</evidence>
<dbReference type="EMBL" id="NHOW01000229">
    <property type="protein sequence ID" value="OYR56934.1"/>
    <property type="molecule type" value="Genomic_DNA"/>
</dbReference>
<accession>A0A256IK89</accession>
<dbReference type="PANTHER" id="PTHR43711">
    <property type="entry name" value="TWO-COMPONENT HISTIDINE KINASE"/>
    <property type="match status" value="1"/>
</dbReference>
<dbReference type="Pfam" id="PF00512">
    <property type="entry name" value="HisKA"/>
    <property type="match status" value="1"/>
</dbReference>
<feature type="region of interest" description="Disordered" evidence="7">
    <location>
        <begin position="1"/>
        <end position="24"/>
    </location>
</feature>
<evidence type="ECO:0000256" key="3">
    <source>
        <dbReference type="ARBA" id="ARBA00022553"/>
    </source>
</evidence>
<dbReference type="GO" id="GO:0000155">
    <property type="term" value="F:phosphorelay sensor kinase activity"/>
    <property type="evidence" value="ECO:0007669"/>
    <property type="project" value="InterPro"/>
</dbReference>
<dbReference type="InterPro" id="IPR035965">
    <property type="entry name" value="PAS-like_dom_sf"/>
</dbReference>
<dbReference type="EC" id="2.7.13.3" evidence="2"/>
<proteinExistence type="predicted"/>
<dbReference type="InterPro" id="IPR050736">
    <property type="entry name" value="Sensor_HK_Regulatory"/>
</dbReference>
<evidence type="ECO:0000256" key="4">
    <source>
        <dbReference type="ARBA" id="ARBA00022679"/>
    </source>
</evidence>
<dbReference type="PROSITE" id="PS50113">
    <property type="entry name" value="PAC"/>
    <property type="match status" value="1"/>
</dbReference>
<keyword evidence="6" id="KW-0902">Two-component regulatory system</keyword>
<dbReference type="SMART" id="SM00387">
    <property type="entry name" value="HATPase_c"/>
    <property type="match status" value="1"/>
</dbReference>
<dbReference type="InterPro" id="IPR036890">
    <property type="entry name" value="HATPase_C_sf"/>
</dbReference>
<dbReference type="Gene3D" id="3.30.450.20">
    <property type="entry name" value="PAS domain"/>
    <property type="match status" value="1"/>
</dbReference>
<dbReference type="InterPro" id="IPR036097">
    <property type="entry name" value="HisK_dim/P_sf"/>
</dbReference>
<dbReference type="SUPFAM" id="SSF47384">
    <property type="entry name" value="Homodimeric domain of signal transducing histidine kinase"/>
    <property type="match status" value="1"/>
</dbReference>
<evidence type="ECO:0000256" key="1">
    <source>
        <dbReference type="ARBA" id="ARBA00000085"/>
    </source>
</evidence>
<organism evidence="10 11">
    <name type="scientific">Halorubrum ezzemoulense</name>
    <name type="common">Halorubrum chaoviator</name>
    <dbReference type="NCBI Taxonomy" id="337243"/>
    <lineage>
        <taxon>Archaea</taxon>
        <taxon>Methanobacteriati</taxon>
        <taxon>Methanobacteriota</taxon>
        <taxon>Stenosarchaea group</taxon>
        <taxon>Halobacteria</taxon>
        <taxon>Halobacteriales</taxon>
        <taxon>Haloferacaceae</taxon>
        <taxon>Halorubrum</taxon>
    </lineage>
</organism>
<dbReference type="AlphaFoldDB" id="A0A256IK89"/>
<dbReference type="Gene3D" id="3.30.565.10">
    <property type="entry name" value="Histidine kinase-like ATPase, C-terminal domain"/>
    <property type="match status" value="1"/>
</dbReference>
<keyword evidence="3" id="KW-0597">Phosphoprotein</keyword>
<dbReference type="CDD" id="cd00082">
    <property type="entry name" value="HisKA"/>
    <property type="match status" value="1"/>
</dbReference>
<protein>
    <recommendedName>
        <fullName evidence="2">histidine kinase</fullName>
        <ecNumber evidence="2">2.7.13.3</ecNumber>
    </recommendedName>
</protein>
<comment type="catalytic activity">
    <reaction evidence="1">
        <text>ATP + protein L-histidine = ADP + protein N-phospho-L-histidine.</text>
        <dbReference type="EC" id="2.7.13.3"/>
    </reaction>
</comment>
<dbReference type="CDD" id="cd00130">
    <property type="entry name" value="PAS"/>
    <property type="match status" value="1"/>
</dbReference>